<evidence type="ECO:0000256" key="5">
    <source>
        <dbReference type="ARBA" id="ARBA00022840"/>
    </source>
</evidence>
<protein>
    <recommendedName>
        <fullName evidence="9">Mur ligase central domain-containing protein</fullName>
    </recommendedName>
</protein>
<organism evidence="7 8">
    <name type="scientific">Stentor coeruleus</name>
    <dbReference type="NCBI Taxonomy" id="5963"/>
    <lineage>
        <taxon>Eukaryota</taxon>
        <taxon>Sar</taxon>
        <taxon>Alveolata</taxon>
        <taxon>Ciliophora</taxon>
        <taxon>Postciliodesmatophora</taxon>
        <taxon>Heterotrichea</taxon>
        <taxon>Heterotrichida</taxon>
        <taxon>Stentoridae</taxon>
        <taxon>Stentor</taxon>
    </lineage>
</organism>
<dbReference type="SUPFAM" id="SSF53623">
    <property type="entry name" value="MurD-like peptide ligases, catalytic domain"/>
    <property type="match status" value="1"/>
</dbReference>
<evidence type="ECO:0000256" key="1">
    <source>
        <dbReference type="ARBA" id="ARBA00008276"/>
    </source>
</evidence>
<dbReference type="InterPro" id="IPR018109">
    <property type="entry name" value="Folylpolyglutamate_synth_CS"/>
</dbReference>
<comment type="similarity">
    <text evidence="1">Belongs to the folylpolyglutamate synthase family.</text>
</comment>
<dbReference type="PANTHER" id="PTHR11136:SF0">
    <property type="entry name" value="DIHYDROFOLATE SYNTHETASE-RELATED"/>
    <property type="match status" value="1"/>
</dbReference>
<dbReference type="AlphaFoldDB" id="A0A1R2BR62"/>
<dbReference type="PANTHER" id="PTHR11136">
    <property type="entry name" value="FOLYLPOLYGLUTAMATE SYNTHASE-RELATED"/>
    <property type="match status" value="1"/>
</dbReference>
<dbReference type="InterPro" id="IPR036615">
    <property type="entry name" value="Mur_ligase_C_dom_sf"/>
</dbReference>
<keyword evidence="5" id="KW-0067">ATP-binding</keyword>
<dbReference type="GO" id="GO:0005829">
    <property type="term" value="C:cytosol"/>
    <property type="evidence" value="ECO:0007669"/>
    <property type="project" value="TreeGrafter"/>
</dbReference>
<dbReference type="EMBL" id="MPUH01000482">
    <property type="protein sequence ID" value="OMJ79220.1"/>
    <property type="molecule type" value="Genomic_DNA"/>
</dbReference>
<dbReference type="InterPro" id="IPR036565">
    <property type="entry name" value="Mur-like_cat_sf"/>
</dbReference>
<dbReference type="SUPFAM" id="SSF53244">
    <property type="entry name" value="MurD-like peptide ligases, peptide-binding domain"/>
    <property type="match status" value="1"/>
</dbReference>
<dbReference type="InterPro" id="IPR001645">
    <property type="entry name" value="Folylpolyglutamate_synth"/>
</dbReference>
<dbReference type="GO" id="GO:0005524">
    <property type="term" value="F:ATP binding"/>
    <property type="evidence" value="ECO:0007669"/>
    <property type="project" value="UniProtKB-KW"/>
</dbReference>
<keyword evidence="6" id="KW-0460">Magnesium</keyword>
<evidence type="ECO:0008006" key="9">
    <source>
        <dbReference type="Google" id="ProtNLM"/>
    </source>
</evidence>
<evidence type="ECO:0000256" key="3">
    <source>
        <dbReference type="ARBA" id="ARBA00022723"/>
    </source>
</evidence>
<evidence type="ECO:0000256" key="6">
    <source>
        <dbReference type="ARBA" id="ARBA00022842"/>
    </source>
</evidence>
<proteinExistence type="inferred from homology"/>
<accession>A0A1R2BR62</accession>
<keyword evidence="2" id="KW-0436">Ligase</keyword>
<gene>
    <name evidence="7" type="ORF">SteCoe_20823</name>
</gene>
<dbReference type="NCBIfam" id="TIGR01499">
    <property type="entry name" value="folC"/>
    <property type="match status" value="1"/>
</dbReference>
<comment type="caution">
    <text evidence="7">The sequence shown here is derived from an EMBL/GenBank/DDBJ whole genome shotgun (WGS) entry which is preliminary data.</text>
</comment>
<dbReference type="Gene3D" id="3.40.1190.10">
    <property type="entry name" value="Mur-like, catalytic domain"/>
    <property type="match status" value="1"/>
</dbReference>
<sequence length="384" mass="42745">MDIWFDNLLKGPPGSLQTTSTLLHSLNNPHNSFKSIHIAGTNGKGSVTIKCTSVLFLSGFKVGMFISPHISDFTERIQINMSPIPKPTFYRLAESIKSLSESLSLQIGWFDIYTVIAFTWFNEEKVDWACIEVGLGGRLDNTNILIPNVSVIVSIGLDHIEILGDTIEKITKEKVGIIKPGIPCVYGPSVPKFIVEEACDKVGSRSIQVLLAEKYYTHDMENIEITLAAIRAINEYEHIIPEKALQGLSAKQPFRLMEMNYNGKIVILDVSHNPPGLERTYHDLKFLYPGMQFVTAMSISKGKMAAELMDIANQHSSKLVLLDGLSLRLIKSEDLLKITSANIQQTGDIEELLPLLAKEDCDKILLITGSFYIMSQAYNILNNT</sequence>
<dbReference type="GO" id="GO:0004326">
    <property type="term" value="F:tetrahydrofolylpolyglutamate synthase activity"/>
    <property type="evidence" value="ECO:0007669"/>
    <property type="project" value="InterPro"/>
</dbReference>
<keyword evidence="4" id="KW-0547">Nucleotide-binding</keyword>
<evidence type="ECO:0000313" key="7">
    <source>
        <dbReference type="EMBL" id="OMJ79220.1"/>
    </source>
</evidence>
<reference evidence="7 8" key="1">
    <citation type="submission" date="2016-11" db="EMBL/GenBank/DDBJ databases">
        <title>The macronuclear genome of Stentor coeruleus: a giant cell with tiny introns.</title>
        <authorList>
            <person name="Slabodnick M."/>
            <person name="Ruby J.G."/>
            <person name="Reiff S.B."/>
            <person name="Swart E.C."/>
            <person name="Gosai S."/>
            <person name="Prabakaran S."/>
            <person name="Witkowska E."/>
            <person name="Larue G.E."/>
            <person name="Fisher S."/>
            <person name="Freeman R.M."/>
            <person name="Gunawardena J."/>
            <person name="Chu W."/>
            <person name="Stover N.A."/>
            <person name="Gregory B.D."/>
            <person name="Nowacki M."/>
            <person name="Derisi J."/>
            <person name="Roy S.W."/>
            <person name="Marshall W.F."/>
            <person name="Sood P."/>
        </authorList>
    </citation>
    <scope>NUCLEOTIDE SEQUENCE [LARGE SCALE GENOMIC DNA]</scope>
    <source>
        <strain evidence="7">WM001</strain>
    </source>
</reference>
<evidence type="ECO:0000256" key="2">
    <source>
        <dbReference type="ARBA" id="ARBA00022598"/>
    </source>
</evidence>
<dbReference type="GO" id="GO:0005739">
    <property type="term" value="C:mitochondrion"/>
    <property type="evidence" value="ECO:0007669"/>
    <property type="project" value="TreeGrafter"/>
</dbReference>
<keyword evidence="8" id="KW-1185">Reference proteome</keyword>
<dbReference type="OrthoDB" id="5212574at2759"/>
<evidence type="ECO:0000313" key="8">
    <source>
        <dbReference type="Proteomes" id="UP000187209"/>
    </source>
</evidence>
<dbReference type="Gene3D" id="3.90.190.20">
    <property type="entry name" value="Mur ligase, C-terminal domain"/>
    <property type="match status" value="1"/>
</dbReference>
<dbReference type="GO" id="GO:0008841">
    <property type="term" value="F:dihydrofolate synthase activity"/>
    <property type="evidence" value="ECO:0007669"/>
    <property type="project" value="TreeGrafter"/>
</dbReference>
<dbReference type="GO" id="GO:0046872">
    <property type="term" value="F:metal ion binding"/>
    <property type="evidence" value="ECO:0007669"/>
    <property type="project" value="UniProtKB-KW"/>
</dbReference>
<dbReference type="Proteomes" id="UP000187209">
    <property type="component" value="Unassembled WGS sequence"/>
</dbReference>
<dbReference type="PROSITE" id="PS01011">
    <property type="entry name" value="FOLYLPOLYGLU_SYNT_1"/>
    <property type="match status" value="1"/>
</dbReference>
<keyword evidence="3" id="KW-0479">Metal-binding</keyword>
<evidence type="ECO:0000256" key="4">
    <source>
        <dbReference type="ARBA" id="ARBA00022741"/>
    </source>
</evidence>
<name>A0A1R2BR62_9CILI</name>